<feature type="compositionally biased region" description="Low complexity" evidence="1">
    <location>
        <begin position="15"/>
        <end position="29"/>
    </location>
</feature>
<feature type="region of interest" description="Disordered" evidence="1">
    <location>
        <begin position="549"/>
        <end position="585"/>
    </location>
</feature>
<dbReference type="AlphaFoldDB" id="A0A6A5Z849"/>
<reference evidence="2" key="1">
    <citation type="journal article" date="2020" name="Stud. Mycol.">
        <title>101 Dothideomycetes genomes: a test case for predicting lifestyles and emergence of pathogens.</title>
        <authorList>
            <person name="Haridas S."/>
            <person name="Albert R."/>
            <person name="Binder M."/>
            <person name="Bloem J."/>
            <person name="Labutti K."/>
            <person name="Salamov A."/>
            <person name="Andreopoulos B."/>
            <person name="Baker S."/>
            <person name="Barry K."/>
            <person name="Bills G."/>
            <person name="Bluhm B."/>
            <person name="Cannon C."/>
            <person name="Castanera R."/>
            <person name="Culley D."/>
            <person name="Daum C."/>
            <person name="Ezra D."/>
            <person name="Gonzalez J."/>
            <person name="Henrissat B."/>
            <person name="Kuo A."/>
            <person name="Liang C."/>
            <person name="Lipzen A."/>
            <person name="Lutzoni F."/>
            <person name="Magnuson J."/>
            <person name="Mondo S."/>
            <person name="Nolan M."/>
            <person name="Ohm R."/>
            <person name="Pangilinan J."/>
            <person name="Park H.-J."/>
            <person name="Ramirez L."/>
            <person name="Alfaro M."/>
            <person name="Sun H."/>
            <person name="Tritt A."/>
            <person name="Yoshinaga Y."/>
            <person name="Zwiers L.-H."/>
            <person name="Turgeon B."/>
            <person name="Goodwin S."/>
            <person name="Spatafora J."/>
            <person name="Crous P."/>
            <person name="Grigoriev I."/>
        </authorList>
    </citation>
    <scope>NUCLEOTIDE SEQUENCE</scope>
    <source>
        <strain evidence="2">CBS 627.86</strain>
    </source>
</reference>
<proteinExistence type="predicted"/>
<name>A0A6A5Z849_9PLEO</name>
<dbReference type="Proteomes" id="UP000799770">
    <property type="component" value="Unassembled WGS sequence"/>
</dbReference>
<keyword evidence="3" id="KW-1185">Reference proteome</keyword>
<evidence type="ECO:0000256" key="1">
    <source>
        <dbReference type="SAM" id="MobiDB-lite"/>
    </source>
</evidence>
<feature type="compositionally biased region" description="Polar residues" evidence="1">
    <location>
        <begin position="553"/>
        <end position="577"/>
    </location>
</feature>
<feature type="compositionally biased region" description="Acidic residues" evidence="1">
    <location>
        <begin position="1088"/>
        <end position="1098"/>
    </location>
</feature>
<feature type="compositionally biased region" description="Pro residues" evidence="1">
    <location>
        <begin position="947"/>
        <end position="959"/>
    </location>
</feature>
<feature type="compositionally biased region" description="Polar residues" evidence="1">
    <location>
        <begin position="130"/>
        <end position="152"/>
    </location>
</feature>
<feature type="compositionally biased region" description="Low complexity" evidence="1">
    <location>
        <begin position="880"/>
        <end position="904"/>
    </location>
</feature>
<feature type="compositionally biased region" description="Polar residues" evidence="1">
    <location>
        <begin position="1"/>
        <end position="14"/>
    </location>
</feature>
<accession>A0A6A5Z849</accession>
<feature type="region of interest" description="Disordered" evidence="1">
    <location>
        <begin position="824"/>
        <end position="972"/>
    </location>
</feature>
<feature type="region of interest" description="Disordered" evidence="1">
    <location>
        <begin position="114"/>
        <end position="166"/>
    </location>
</feature>
<protein>
    <submittedName>
        <fullName evidence="2">Uncharacterized protein</fullName>
    </submittedName>
</protein>
<evidence type="ECO:0000313" key="2">
    <source>
        <dbReference type="EMBL" id="KAF2115224.1"/>
    </source>
</evidence>
<feature type="compositionally biased region" description="Low complexity" evidence="1">
    <location>
        <begin position="1046"/>
        <end position="1055"/>
    </location>
</feature>
<feature type="compositionally biased region" description="Polar residues" evidence="1">
    <location>
        <begin position="962"/>
        <end position="972"/>
    </location>
</feature>
<feature type="region of interest" description="Disordered" evidence="1">
    <location>
        <begin position="994"/>
        <end position="1107"/>
    </location>
</feature>
<evidence type="ECO:0000313" key="3">
    <source>
        <dbReference type="Proteomes" id="UP000799770"/>
    </source>
</evidence>
<dbReference type="EMBL" id="ML977323">
    <property type="protein sequence ID" value="KAF2115224.1"/>
    <property type="molecule type" value="Genomic_DNA"/>
</dbReference>
<sequence>MAGLGQSPSPNTHLSATSRRVPSPTRSRALPNGACTYRDLSHGGTCGCNQFWDKDSAELHAGSNEKRASSERSTWCVCSHHACFHKLQTSAAVVENHISAHKGIQLVPEEPASLGGSPAFRNGRLKASTAPHSLPSQGLPRQSLRGNSSSQHRAAREGSSLPSTSGLPSVPSVCFLSHDKHPATDVRNDASEGCHGVSGLGLSLINLESVGTPAERPPSISSTVPDEVVLPHGSYSESELPSTRANSIPGDTATIGVSAAEALDQVLVFNRNLQLDISGDTIPNTCNPEDFIQSATEAATPSNANTPNLAGADHAVQETRKLVETLTRATANLERLNGSDTRPNSAASVRVPQLLLTNSPATRQEQIQQAIRSASPQALKNLVSYLGPLHSLLNSFPNVATTIREINSRLDLLENQSFNYVHPEELQNHFDAYDGRLLDIEHRMDDHDRLHQAIDADQSSNSLGRRRVATVTESYNSNHSVQSTTSSALIVAAMDRKDIDNQFESLKDRLDVLEAAALPTAVNPWEVEMVLLPWGRDLRGIWFSPDAPMHDTANPTTQDSEEWTQARSLKPTNSVHASSLAGPASDSRILARPLSKDSEQHSEAGSGWSSQAISDWVTGAEDPLLSPKACGSNNLVYRRLQSRGFVKDLTLKSANSRDIQATLSKAFSDILEHLEYADTDGHHLTATYPGLKASFIPLRKAYKESRLRFLSPAEMAAGSAIWSAQFLAHGVMMRVSGGKRRLYVTQPEAYLQLSEENESYLTWQKLRELPRFQPDQDSQMEGNDEHCQLRVGEADAREACWAFVEAYDHPPVSVNSSFNSNQSAELSMRPADRQWRRSITPSSILKNKIPQPISPLSENHPRRPSHNRYRTVSASIIEPLQQQSSKRRLQSSPVKSSSLPQSVSRAPSVALPRLKRRRTANSPSLQAREQEPAALIWNHTPRMSREPPSPFPSSHPPLPRSNSDVASRPSQRSIAIVGKATPFAYATPHSGPYLGGGGFGDEAGDTEPGEYLGDDHEDEQSWRGVDEEGNESGSSTSESDVEAGAEDPGSFSGDESGFESEDADDDDGDDDAFDGVGDHGFGAQQRTDDEDEEGEDVFDTLLGVLQH</sequence>
<feature type="region of interest" description="Disordered" evidence="1">
    <location>
        <begin position="1"/>
        <end position="32"/>
    </location>
</feature>
<organism evidence="2 3">
    <name type="scientific">Lophiotrema nucula</name>
    <dbReference type="NCBI Taxonomy" id="690887"/>
    <lineage>
        <taxon>Eukaryota</taxon>
        <taxon>Fungi</taxon>
        <taxon>Dikarya</taxon>
        <taxon>Ascomycota</taxon>
        <taxon>Pezizomycotina</taxon>
        <taxon>Dothideomycetes</taxon>
        <taxon>Pleosporomycetidae</taxon>
        <taxon>Pleosporales</taxon>
        <taxon>Lophiotremataceae</taxon>
        <taxon>Lophiotrema</taxon>
    </lineage>
</organism>
<feature type="compositionally biased region" description="Acidic residues" evidence="1">
    <location>
        <begin position="1056"/>
        <end position="1073"/>
    </location>
</feature>
<gene>
    <name evidence="2" type="ORF">BDV96DRAFT_631894</name>
</gene>
<dbReference type="OrthoDB" id="5427134at2759"/>